<protein>
    <submittedName>
        <fullName evidence="1">Uncharacterized protein</fullName>
    </submittedName>
</protein>
<reference evidence="1" key="3">
    <citation type="submission" date="2025-09" db="UniProtKB">
        <authorList>
            <consortium name="Ensembl"/>
        </authorList>
    </citation>
    <scope>IDENTIFICATION</scope>
</reference>
<dbReference type="PANTHER" id="PTHR46888:SF13">
    <property type="entry name" value="RIBONUCLEASE H"/>
    <property type="match status" value="1"/>
</dbReference>
<dbReference type="GeneTree" id="ENSGT00940000180332"/>
<dbReference type="Ensembl" id="ENSDCDT00010004370.1">
    <property type="protein sequence ID" value="ENSDCDP00010004216.1"/>
    <property type="gene ID" value="ENSDCDG00010001873.1"/>
</dbReference>
<reference evidence="1 2" key="1">
    <citation type="submission" date="2020-06" db="EMBL/GenBank/DDBJ databases">
        <authorList>
            <consortium name="Wellcome Sanger Institute Data Sharing"/>
        </authorList>
    </citation>
    <scope>NUCLEOTIDE SEQUENCE [LARGE SCALE GENOMIC DNA]</scope>
</reference>
<dbReference type="InterPro" id="IPR038269">
    <property type="entry name" value="SCAN_sf"/>
</dbReference>
<dbReference type="Proteomes" id="UP000694580">
    <property type="component" value="Chromosome 3"/>
</dbReference>
<dbReference type="SUPFAM" id="SSF47353">
    <property type="entry name" value="Retrovirus capsid dimerization domain-like"/>
    <property type="match status" value="1"/>
</dbReference>
<reference evidence="1" key="2">
    <citation type="submission" date="2025-08" db="UniProtKB">
        <authorList>
            <consortium name="Ensembl"/>
        </authorList>
    </citation>
    <scope>IDENTIFICATION</scope>
</reference>
<evidence type="ECO:0000313" key="1">
    <source>
        <dbReference type="Ensembl" id="ENSDCDP00010004216.1"/>
    </source>
</evidence>
<organism evidence="1 2">
    <name type="scientific">Denticeps clupeoides</name>
    <name type="common">denticle herring</name>
    <dbReference type="NCBI Taxonomy" id="299321"/>
    <lineage>
        <taxon>Eukaryota</taxon>
        <taxon>Metazoa</taxon>
        <taxon>Chordata</taxon>
        <taxon>Craniata</taxon>
        <taxon>Vertebrata</taxon>
        <taxon>Euteleostomi</taxon>
        <taxon>Actinopterygii</taxon>
        <taxon>Neopterygii</taxon>
        <taxon>Teleostei</taxon>
        <taxon>Clupei</taxon>
        <taxon>Clupeiformes</taxon>
        <taxon>Denticipitoidei</taxon>
        <taxon>Denticipitidae</taxon>
        <taxon>Denticeps</taxon>
    </lineage>
</organism>
<accession>A0AAY4AAH2</accession>
<keyword evidence="2" id="KW-1185">Reference proteome</keyword>
<dbReference type="AlphaFoldDB" id="A0AAY4AAH2"/>
<sequence length="169" mass="18765">MLAELTKEQLLGVADFYGIPIASADRKLKDLLVTALKIGLVEKGVPRVKSGSPLSAEGLEKSGESFSSEIRLKEMSLQEKQMQLEAAKLRADREARGLREKELATWEQLCELILLEEFKDCVPEAVATHLNDQKVSTLAQAAICADEFVLTHTVVFYSVSRKPDRDVSF</sequence>
<evidence type="ECO:0000313" key="2">
    <source>
        <dbReference type="Proteomes" id="UP000694580"/>
    </source>
</evidence>
<name>A0AAY4AAH2_9TELE</name>
<dbReference type="Gene3D" id="1.10.4020.10">
    <property type="entry name" value="DNA breaking-rejoining enzymes"/>
    <property type="match status" value="1"/>
</dbReference>
<proteinExistence type="predicted"/>
<dbReference type="PANTHER" id="PTHR46888">
    <property type="entry name" value="ZINC KNUCKLE DOMAINCONTAINING PROTEIN-RELATED"/>
    <property type="match status" value="1"/>
</dbReference>